<accession>A0A9R1UGK6</accession>
<feature type="signal peptide" evidence="1">
    <location>
        <begin position="1"/>
        <end position="19"/>
    </location>
</feature>
<keyword evidence="3" id="KW-1185">Reference proteome</keyword>
<organism evidence="2 3">
    <name type="scientific">Lactuca sativa</name>
    <name type="common">Garden lettuce</name>
    <dbReference type="NCBI Taxonomy" id="4236"/>
    <lineage>
        <taxon>Eukaryota</taxon>
        <taxon>Viridiplantae</taxon>
        <taxon>Streptophyta</taxon>
        <taxon>Embryophyta</taxon>
        <taxon>Tracheophyta</taxon>
        <taxon>Spermatophyta</taxon>
        <taxon>Magnoliopsida</taxon>
        <taxon>eudicotyledons</taxon>
        <taxon>Gunneridae</taxon>
        <taxon>Pentapetalae</taxon>
        <taxon>asterids</taxon>
        <taxon>campanulids</taxon>
        <taxon>Asterales</taxon>
        <taxon>Asteraceae</taxon>
        <taxon>Cichorioideae</taxon>
        <taxon>Cichorieae</taxon>
        <taxon>Lactucinae</taxon>
        <taxon>Lactuca</taxon>
    </lineage>
</organism>
<comment type="caution">
    <text evidence="2">The sequence shown here is derived from an EMBL/GenBank/DDBJ whole genome shotgun (WGS) entry which is preliminary data.</text>
</comment>
<sequence length="216" mass="23871">MGRSHQNFIILILFSVSLASFSGNIIAEARKLAEIPELPMVPKPELPVFPKPELPVFPKPELPVLPKPELPVVPKPELPVVLKPEVPVVPKPEIPVLPKPELPVLPKPELPEVPKPDVPVVPKPTFPVIPKPTLPELPKDFPIPSHREDDSICLSNSPSSKISERLWSDGMVAMINLFVYTFGNNIDKMLKTDQEACLNLTSPSNMTKFSLPSYCP</sequence>
<dbReference type="EMBL" id="NBSK02000009">
    <property type="protein sequence ID" value="KAJ0186808.1"/>
    <property type="molecule type" value="Genomic_DNA"/>
</dbReference>
<protein>
    <submittedName>
        <fullName evidence="2">Uncharacterized protein</fullName>
    </submittedName>
</protein>
<evidence type="ECO:0000256" key="1">
    <source>
        <dbReference type="SAM" id="SignalP"/>
    </source>
</evidence>
<dbReference type="Proteomes" id="UP000235145">
    <property type="component" value="Unassembled WGS sequence"/>
</dbReference>
<reference evidence="2 3" key="1">
    <citation type="journal article" date="2017" name="Nat. Commun.">
        <title>Genome assembly with in vitro proximity ligation data and whole-genome triplication in lettuce.</title>
        <authorList>
            <person name="Reyes-Chin-Wo S."/>
            <person name="Wang Z."/>
            <person name="Yang X."/>
            <person name="Kozik A."/>
            <person name="Arikit S."/>
            <person name="Song C."/>
            <person name="Xia L."/>
            <person name="Froenicke L."/>
            <person name="Lavelle D.O."/>
            <person name="Truco M.J."/>
            <person name="Xia R."/>
            <person name="Zhu S."/>
            <person name="Xu C."/>
            <person name="Xu H."/>
            <person name="Xu X."/>
            <person name="Cox K."/>
            <person name="Korf I."/>
            <person name="Meyers B.C."/>
            <person name="Michelmore R.W."/>
        </authorList>
    </citation>
    <scope>NUCLEOTIDE SEQUENCE [LARGE SCALE GENOMIC DNA]</scope>
    <source>
        <strain evidence="3">cv. Salinas</strain>
        <tissue evidence="2">Seedlings</tissue>
    </source>
</reference>
<gene>
    <name evidence="2" type="ORF">LSAT_V11C900502330</name>
</gene>
<dbReference type="PANTHER" id="PTHR47641:SF1">
    <property type="entry name" value="GOLGI-ASSOCIATED OLFACTORY SIGNALING REGULATOR"/>
    <property type="match status" value="1"/>
</dbReference>
<dbReference type="AlphaFoldDB" id="A0A9R1UGK6"/>
<name>A0A9R1UGK6_LACSA</name>
<keyword evidence="1" id="KW-0732">Signal</keyword>
<dbReference type="PANTHER" id="PTHR47641">
    <property type="entry name" value="PERIAXIN-LIKE"/>
    <property type="match status" value="1"/>
</dbReference>
<evidence type="ECO:0000313" key="2">
    <source>
        <dbReference type="EMBL" id="KAJ0186808.1"/>
    </source>
</evidence>
<evidence type="ECO:0000313" key="3">
    <source>
        <dbReference type="Proteomes" id="UP000235145"/>
    </source>
</evidence>
<feature type="chain" id="PRO_5040384662" evidence="1">
    <location>
        <begin position="20"/>
        <end position="216"/>
    </location>
</feature>
<proteinExistence type="predicted"/>